<evidence type="ECO:0000256" key="5">
    <source>
        <dbReference type="ARBA" id="ARBA00022729"/>
    </source>
</evidence>
<accession>A0A1B1S9J3</accession>
<name>A0A1B1S9J3_9BACT</name>
<comment type="similarity">
    <text evidence="2">Belongs to the OmpP1/FadL family.</text>
</comment>
<proteinExistence type="inferred from homology"/>
<dbReference type="GeneID" id="65536566"/>
<dbReference type="STRING" id="1796646.A4V02_06825"/>
<dbReference type="OrthoDB" id="9922at2"/>
<dbReference type="AlphaFoldDB" id="A0A1B1S9J3"/>
<evidence type="ECO:0000256" key="8">
    <source>
        <dbReference type="SAM" id="SignalP"/>
    </source>
</evidence>
<keyword evidence="3" id="KW-1134">Transmembrane beta strand</keyword>
<dbReference type="Pfam" id="PF03349">
    <property type="entry name" value="Toluene_X"/>
    <property type="match status" value="1"/>
</dbReference>
<protein>
    <recommendedName>
        <fullName evidence="11">Aromatic hydrocarbon degradation protein</fullName>
    </recommendedName>
</protein>
<dbReference type="Proteomes" id="UP000186351">
    <property type="component" value="Chromosome"/>
</dbReference>
<dbReference type="PANTHER" id="PTHR35093">
    <property type="entry name" value="OUTER MEMBRANE PROTEIN NMB0088-RELATED"/>
    <property type="match status" value="1"/>
</dbReference>
<sequence length="470" mass="50969">MKKYSLISLLALASLSAQAEGYQVNTFSPKQEGMGHVGVAMKLGAESNIFNPAAVAFSNKTLELSAGVSAISALGSCTYEGKKYETDNGVSTPFNVSAAFRIYDNLYAGLSLYTPYGSSINWGENWPGAILNQSVDLKVFTVQPTVSWRVLPNLSVGAGLMIGWGSVDLNKGLVTPESFDRFLPIAGMLSGTQMPSTIGNVVPASVNLTGDTQLALGFNVGVMYDINTRWTVGVSYRSKMNMKVKKGIARVSYAANDKISQELLGGSLDLLNSTNFAAEMPCPYVLTFGVSYKPIDKLILAFDAQLNGWSAYKQLDIEFDNLAEYDQHLTKKYKDAWTFHLGGQYSLTERLDLRAGVMLDLSPVNREYYNPETPGMTKIEPSVGLSFRPMPQLSIDFAFMYVFGTGADGVVGSYDNLLAKKANPALDQLAQARPELAPVVAGLKMPETGEFKADYMTRALIPAIGVSYSF</sequence>
<dbReference type="EMBL" id="CP015402">
    <property type="protein sequence ID" value="ANU63464.1"/>
    <property type="molecule type" value="Genomic_DNA"/>
</dbReference>
<keyword evidence="6" id="KW-0472">Membrane</keyword>
<dbReference type="SUPFAM" id="SSF56935">
    <property type="entry name" value="Porins"/>
    <property type="match status" value="1"/>
</dbReference>
<evidence type="ECO:0000256" key="6">
    <source>
        <dbReference type="ARBA" id="ARBA00023136"/>
    </source>
</evidence>
<evidence type="ECO:0000256" key="1">
    <source>
        <dbReference type="ARBA" id="ARBA00004571"/>
    </source>
</evidence>
<evidence type="ECO:0000256" key="7">
    <source>
        <dbReference type="ARBA" id="ARBA00023237"/>
    </source>
</evidence>
<dbReference type="GO" id="GO:0015483">
    <property type="term" value="F:long-chain fatty acid transporting porin activity"/>
    <property type="evidence" value="ECO:0007669"/>
    <property type="project" value="TreeGrafter"/>
</dbReference>
<reference evidence="10" key="1">
    <citation type="submission" date="2016-04" db="EMBL/GenBank/DDBJ databases">
        <title>Complete Genome Sequences of Twelve Strains of a Stable Defined Moderately Diverse Mouse Microbiota 2 (sDMDMm2).</title>
        <authorList>
            <person name="Uchimura Y."/>
            <person name="Wyss M."/>
            <person name="Brugiroux S."/>
            <person name="Limenitakis J.P."/>
            <person name="Stecher B."/>
            <person name="McCoy K.D."/>
            <person name="Macpherson A.J."/>
        </authorList>
    </citation>
    <scope>NUCLEOTIDE SEQUENCE [LARGE SCALE GENOMIC DNA]</scope>
    <source>
        <strain evidence="10">YL27</strain>
    </source>
</reference>
<evidence type="ECO:0000256" key="4">
    <source>
        <dbReference type="ARBA" id="ARBA00022692"/>
    </source>
</evidence>
<keyword evidence="4" id="KW-0812">Transmembrane</keyword>
<dbReference type="InterPro" id="IPR005017">
    <property type="entry name" value="OMPP1/FadL/TodX"/>
</dbReference>
<dbReference type="KEGG" id="pary:A4V02_06825"/>
<feature type="signal peptide" evidence="8">
    <location>
        <begin position="1"/>
        <end position="19"/>
    </location>
</feature>
<evidence type="ECO:0000313" key="10">
    <source>
        <dbReference type="Proteomes" id="UP000186351"/>
    </source>
</evidence>
<keyword evidence="7" id="KW-0998">Cell outer membrane</keyword>
<dbReference type="Gene3D" id="2.40.160.60">
    <property type="entry name" value="Outer membrane protein transport protein (OMPP1/FadL/TodX)"/>
    <property type="match status" value="1"/>
</dbReference>
<keyword evidence="10" id="KW-1185">Reference proteome</keyword>
<keyword evidence="5 8" id="KW-0732">Signal</keyword>
<dbReference type="GO" id="GO:0009279">
    <property type="term" value="C:cell outer membrane"/>
    <property type="evidence" value="ECO:0007669"/>
    <property type="project" value="UniProtKB-SubCell"/>
</dbReference>
<gene>
    <name evidence="9" type="ORF">A4V02_06825</name>
</gene>
<comment type="subcellular location">
    <subcellularLocation>
        <location evidence="1">Cell outer membrane</location>
        <topology evidence="1">Multi-pass membrane protein</topology>
    </subcellularLocation>
</comment>
<dbReference type="PANTHER" id="PTHR35093:SF8">
    <property type="entry name" value="OUTER MEMBRANE PROTEIN NMB0088-RELATED"/>
    <property type="match status" value="1"/>
</dbReference>
<evidence type="ECO:0000256" key="2">
    <source>
        <dbReference type="ARBA" id="ARBA00008163"/>
    </source>
</evidence>
<evidence type="ECO:0008006" key="11">
    <source>
        <dbReference type="Google" id="ProtNLM"/>
    </source>
</evidence>
<feature type="chain" id="PRO_5008529378" description="Aromatic hydrocarbon degradation protein" evidence="8">
    <location>
        <begin position="20"/>
        <end position="470"/>
    </location>
</feature>
<evidence type="ECO:0000256" key="3">
    <source>
        <dbReference type="ARBA" id="ARBA00022452"/>
    </source>
</evidence>
<dbReference type="RefSeq" id="WP_068960788.1">
    <property type="nucleotide sequence ID" value="NZ_CAMSDF010000090.1"/>
</dbReference>
<evidence type="ECO:0000313" key="9">
    <source>
        <dbReference type="EMBL" id="ANU63464.1"/>
    </source>
</evidence>
<organism evidence="9 10">
    <name type="scientific">Muribaculum intestinale</name>
    <dbReference type="NCBI Taxonomy" id="1796646"/>
    <lineage>
        <taxon>Bacteria</taxon>
        <taxon>Pseudomonadati</taxon>
        <taxon>Bacteroidota</taxon>
        <taxon>Bacteroidia</taxon>
        <taxon>Bacteroidales</taxon>
        <taxon>Muribaculaceae</taxon>
        <taxon>Muribaculum</taxon>
    </lineage>
</organism>
<accession>A0A1Z2XJ32</accession>